<proteinExistence type="inferred from homology"/>
<dbReference type="SUPFAM" id="SSF161070">
    <property type="entry name" value="SNF-like"/>
    <property type="match status" value="1"/>
</dbReference>
<comment type="subcellular location">
    <subcellularLocation>
        <location evidence="1">Membrane</location>
        <topology evidence="1">Multi-pass membrane protein</topology>
    </subcellularLocation>
</comment>
<dbReference type="EMBL" id="KK114112">
    <property type="protein sequence ID" value="KFM61722.1"/>
    <property type="molecule type" value="Genomic_DNA"/>
</dbReference>
<keyword evidence="8" id="KW-0915">Sodium</keyword>
<feature type="transmembrane region" description="Helical" evidence="12">
    <location>
        <begin position="554"/>
        <end position="575"/>
    </location>
</feature>
<dbReference type="OrthoDB" id="6581954at2759"/>
<dbReference type="STRING" id="407821.A0A087T9D3"/>
<accession>A0A087T9D3</accession>
<evidence type="ECO:0000256" key="10">
    <source>
        <dbReference type="RuleBase" id="RU003732"/>
    </source>
</evidence>
<dbReference type="PANTHER" id="PTHR11616:SF240">
    <property type="entry name" value="BLOATED TUBULES, ISOFORM B-RELATED"/>
    <property type="match status" value="1"/>
</dbReference>
<evidence type="ECO:0000256" key="7">
    <source>
        <dbReference type="ARBA" id="ARBA00023136"/>
    </source>
</evidence>
<keyword evidence="9" id="KW-1015">Disulfide bond</keyword>
<evidence type="ECO:0000256" key="4">
    <source>
        <dbReference type="ARBA" id="ARBA00022692"/>
    </source>
</evidence>
<feature type="transmembrane region" description="Helical" evidence="12">
    <location>
        <begin position="337"/>
        <end position="363"/>
    </location>
</feature>
<dbReference type="PRINTS" id="PR00176">
    <property type="entry name" value="NANEUSMPORT"/>
</dbReference>
<dbReference type="Proteomes" id="UP000054359">
    <property type="component" value="Unassembled WGS sequence"/>
</dbReference>
<feature type="region of interest" description="Disordered" evidence="11">
    <location>
        <begin position="611"/>
        <end position="635"/>
    </location>
</feature>
<protein>
    <recommendedName>
        <fullName evidence="10">Transporter</fullName>
    </recommendedName>
</protein>
<keyword evidence="5 10" id="KW-0769">Symport</keyword>
<feature type="transmembrane region" description="Helical" evidence="12">
    <location>
        <begin position="226"/>
        <end position="246"/>
    </location>
</feature>
<feature type="non-terminal residue" evidence="13">
    <location>
        <position position="635"/>
    </location>
</feature>
<keyword evidence="8" id="KW-0479">Metal-binding</keyword>
<feature type="transmembrane region" description="Helical" evidence="12">
    <location>
        <begin position="38"/>
        <end position="56"/>
    </location>
</feature>
<comment type="similarity">
    <text evidence="2 10">Belongs to the sodium:neurotransmitter symporter (SNF) (TC 2.A.22) family.</text>
</comment>
<keyword evidence="4 10" id="KW-0812">Transmembrane</keyword>
<keyword evidence="6 12" id="KW-1133">Transmembrane helix</keyword>
<feature type="transmembrane region" description="Helical" evidence="12">
    <location>
        <begin position="110"/>
        <end position="138"/>
    </location>
</feature>
<dbReference type="OMA" id="FDFILAC"/>
<feature type="binding site" evidence="8">
    <location>
        <position position="408"/>
    </location>
    <ligand>
        <name>Na(+)</name>
        <dbReference type="ChEBI" id="CHEBI:29101"/>
        <label>1</label>
    </ligand>
</feature>
<feature type="binding site" evidence="8">
    <location>
        <position position="46"/>
    </location>
    <ligand>
        <name>Na(+)</name>
        <dbReference type="ChEBI" id="CHEBI:29101"/>
        <label>1</label>
    </ligand>
</feature>
<evidence type="ECO:0000256" key="11">
    <source>
        <dbReference type="SAM" id="MobiDB-lite"/>
    </source>
</evidence>
<name>A0A087T9D3_STEMI</name>
<reference evidence="13 14" key="1">
    <citation type="submission" date="2013-11" db="EMBL/GenBank/DDBJ databases">
        <title>Genome sequencing of Stegodyphus mimosarum.</title>
        <authorList>
            <person name="Bechsgaard J."/>
        </authorList>
    </citation>
    <scope>NUCLEOTIDE SEQUENCE [LARGE SCALE GENOMIC DNA]</scope>
</reference>
<feature type="transmembrane region" description="Helical" evidence="12">
    <location>
        <begin position="304"/>
        <end position="325"/>
    </location>
</feature>
<feature type="binding site" evidence="8">
    <location>
        <position position="412"/>
    </location>
    <ligand>
        <name>Na(+)</name>
        <dbReference type="ChEBI" id="CHEBI:29101"/>
        <label>1</label>
    </ligand>
</feature>
<evidence type="ECO:0000256" key="2">
    <source>
        <dbReference type="ARBA" id="ARBA00006459"/>
    </source>
</evidence>
<gene>
    <name evidence="13" type="ORF">X975_06959</name>
</gene>
<feature type="binding site" evidence="8">
    <location>
        <position position="47"/>
    </location>
    <ligand>
        <name>Na(+)</name>
        <dbReference type="ChEBI" id="CHEBI:29101"/>
        <label>1</label>
    </ligand>
</feature>
<feature type="transmembrane region" description="Helical" evidence="12">
    <location>
        <begin position="513"/>
        <end position="534"/>
    </location>
</feature>
<evidence type="ECO:0000256" key="12">
    <source>
        <dbReference type="SAM" id="Phobius"/>
    </source>
</evidence>
<feature type="transmembrane region" description="Helical" evidence="12">
    <location>
        <begin position="437"/>
        <end position="460"/>
    </location>
</feature>
<feature type="binding site" evidence="8">
    <location>
        <position position="51"/>
    </location>
    <ligand>
        <name>Na(+)</name>
        <dbReference type="ChEBI" id="CHEBI:29101"/>
        <label>1</label>
    </ligand>
</feature>
<keyword evidence="3 10" id="KW-0813">Transport</keyword>
<evidence type="ECO:0000313" key="14">
    <source>
        <dbReference type="Proteomes" id="UP000054359"/>
    </source>
</evidence>
<evidence type="ECO:0000256" key="3">
    <source>
        <dbReference type="ARBA" id="ARBA00022448"/>
    </source>
</evidence>
<feature type="disulfide bond" evidence="9">
    <location>
        <begin position="150"/>
        <end position="159"/>
    </location>
</feature>
<evidence type="ECO:0000256" key="1">
    <source>
        <dbReference type="ARBA" id="ARBA00004141"/>
    </source>
</evidence>
<dbReference type="AlphaFoldDB" id="A0A087T9D3"/>
<sequence>MANGKEKAVMAMDSESTATEEFLQDVPERGHWTGRFDFILACLGTAVGLGNVWRFPYLCYRNGGGAFVLAYVIMVFLIGMPVFLLELTMGQYSAFGPSKVFSSIAPVFRGVGYAMVISASLVSVYYNMIIGWTLFYFFDSFRGDLQWQYCHHDFNTDKCFSDIDYHACKSQNESNVFNFRTCYNSTYAAVNNLSDIPESMRVSAPEEYLNHYMLGKSKSFEDYGTIQWPLMLSLLGAWIVVVLSLLKGIKTSGRVVYFTATFPYVILIILFIRGVTLEGASDGIYFYLVPDFSKLMHVTVWQDAAIQVFYSFSIAGGGMITYASYNKFHNNLIKDVLIIGIGDMLTSLFSGLVVFSMLGFMAVQIQKSVHDVVNSGTGLAFIAYPDAITRMPVATLWALLFFFMLFLLGIDSQFAAVETIITFVFDQFPSTRARKPIIVCVVAAILFLLGLPLTANGGIYLLEVMDAYAAGWPYLVIGLLELFVIAYIYGMGNFMDDLKVMTGWKPGAWIRSHLLVTIMTISPIVLGVILLLSWINFKPLVMGDYVFPMWGNAIGWAMALLPISCIPLAAIWQIFTKHKNVPLLKRICLLTKPTAAWRANAIANSPSQAGNGTLNGYDNPAMTTEPPPVYSLSHL</sequence>
<feature type="binding site" evidence="8">
    <location>
        <position position="411"/>
    </location>
    <ligand>
        <name>Na(+)</name>
        <dbReference type="ChEBI" id="CHEBI:29101"/>
        <label>1</label>
    </ligand>
</feature>
<evidence type="ECO:0000256" key="9">
    <source>
        <dbReference type="PIRSR" id="PIRSR600175-2"/>
    </source>
</evidence>
<dbReference type="PANTHER" id="PTHR11616">
    <property type="entry name" value="SODIUM/CHLORIDE DEPENDENT TRANSPORTER"/>
    <property type="match status" value="1"/>
</dbReference>
<dbReference type="GO" id="GO:0015375">
    <property type="term" value="F:glycine:sodium symporter activity"/>
    <property type="evidence" value="ECO:0007669"/>
    <property type="project" value="TreeGrafter"/>
</dbReference>
<feature type="transmembrane region" description="Helical" evidence="12">
    <location>
        <begin position="68"/>
        <end position="89"/>
    </location>
</feature>
<evidence type="ECO:0000256" key="8">
    <source>
        <dbReference type="PIRSR" id="PIRSR600175-1"/>
    </source>
</evidence>
<feature type="binding site" evidence="8">
    <location>
        <position position="44"/>
    </location>
    <ligand>
        <name>Na(+)</name>
        <dbReference type="ChEBI" id="CHEBI:29101"/>
        <label>2</label>
    </ligand>
</feature>
<evidence type="ECO:0000313" key="13">
    <source>
        <dbReference type="EMBL" id="KFM61722.1"/>
    </source>
</evidence>
<dbReference type="GO" id="GO:0046872">
    <property type="term" value="F:metal ion binding"/>
    <property type="evidence" value="ECO:0007669"/>
    <property type="project" value="UniProtKB-KW"/>
</dbReference>
<keyword evidence="14" id="KW-1185">Reference proteome</keyword>
<dbReference type="Pfam" id="PF00209">
    <property type="entry name" value="SNF"/>
    <property type="match status" value="1"/>
</dbReference>
<organism evidence="13 14">
    <name type="scientific">Stegodyphus mimosarum</name>
    <name type="common">African social velvet spider</name>
    <dbReference type="NCBI Taxonomy" id="407821"/>
    <lineage>
        <taxon>Eukaryota</taxon>
        <taxon>Metazoa</taxon>
        <taxon>Ecdysozoa</taxon>
        <taxon>Arthropoda</taxon>
        <taxon>Chelicerata</taxon>
        <taxon>Arachnida</taxon>
        <taxon>Araneae</taxon>
        <taxon>Araneomorphae</taxon>
        <taxon>Entelegynae</taxon>
        <taxon>Eresoidea</taxon>
        <taxon>Eresidae</taxon>
        <taxon>Stegodyphus</taxon>
    </lineage>
</organism>
<dbReference type="PROSITE" id="PS00610">
    <property type="entry name" value="NA_NEUROTRAN_SYMP_1"/>
    <property type="match status" value="1"/>
</dbReference>
<evidence type="ECO:0000256" key="6">
    <source>
        <dbReference type="ARBA" id="ARBA00022989"/>
    </source>
</evidence>
<dbReference type="PROSITE" id="PS50267">
    <property type="entry name" value="NA_NEUROTRAN_SYMP_3"/>
    <property type="match status" value="1"/>
</dbReference>
<evidence type="ECO:0000256" key="5">
    <source>
        <dbReference type="ARBA" id="ARBA00022847"/>
    </source>
</evidence>
<feature type="transmembrane region" description="Helical" evidence="12">
    <location>
        <begin position="472"/>
        <end position="492"/>
    </location>
</feature>
<feature type="transmembrane region" description="Helical" evidence="12">
    <location>
        <begin position="396"/>
        <end position="425"/>
    </location>
</feature>
<keyword evidence="7 12" id="KW-0472">Membrane</keyword>
<dbReference type="GO" id="GO:0005886">
    <property type="term" value="C:plasma membrane"/>
    <property type="evidence" value="ECO:0007669"/>
    <property type="project" value="TreeGrafter"/>
</dbReference>
<dbReference type="InterPro" id="IPR037272">
    <property type="entry name" value="SNS_sf"/>
</dbReference>
<feature type="transmembrane region" description="Helical" evidence="12">
    <location>
        <begin position="255"/>
        <end position="275"/>
    </location>
</feature>
<dbReference type="InterPro" id="IPR000175">
    <property type="entry name" value="Na/ntran_symport"/>
</dbReference>
<feature type="binding site" evidence="8">
    <location>
        <position position="311"/>
    </location>
    <ligand>
        <name>Na(+)</name>
        <dbReference type="ChEBI" id="CHEBI:29101"/>
        <label>1</label>
    </ligand>
</feature>